<dbReference type="InterPro" id="IPR036467">
    <property type="entry name" value="LS/RS_sf"/>
</dbReference>
<keyword evidence="5 7" id="KW-0808">Transferase</keyword>
<comment type="similarity">
    <text evidence="2 7">Belongs to the DMRL synthase family.</text>
</comment>
<dbReference type="AlphaFoldDB" id="A0A7X0PCE2"/>
<name>A0A7X0PCE2_9BURK</name>
<dbReference type="PANTHER" id="PTHR21058">
    <property type="entry name" value="6,7-DIMETHYL-8-RIBITYLLUMAZINE SYNTHASE DMRL SYNTHASE LUMAZINE SYNTHASE"/>
    <property type="match status" value="1"/>
</dbReference>
<dbReference type="EC" id="2.5.1.78" evidence="3 7"/>
<comment type="catalytic activity">
    <reaction evidence="6 7">
        <text>(2S)-2-hydroxy-3-oxobutyl phosphate + 5-amino-6-(D-ribitylamino)uracil = 6,7-dimethyl-8-(1-D-ribityl)lumazine + phosphate + 2 H2O + H(+)</text>
        <dbReference type="Rhea" id="RHEA:26152"/>
        <dbReference type="ChEBI" id="CHEBI:15377"/>
        <dbReference type="ChEBI" id="CHEBI:15378"/>
        <dbReference type="ChEBI" id="CHEBI:15934"/>
        <dbReference type="ChEBI" id="CHEBI:43474"/>
        <dbReference type="ChEBI" id="CHEBI:58201"/>
        <dbReference type="ChEBI" id="CHEBI:58830"/>
        <dbReference type="EC" id="2.5.1.78"/>
    </reaction>
</comment>
<evidence type="ECO:0000256" key="5">
    <source>
        <dbReference type="ARBA" id="ARBA00022679"/>
    </source>
</evidence>
<dbReference type="HAMAP" id="MF_00178">
    <property type="entry name" value="Lumazine_synth"/>
    <property type="match status" value="1"/>
</dbReference>
<dbReference type="GO" id="GO:0000906">
    <property type="term" value="F:6,7-dimethyl-8-ribityllumazine synthase activity"/>
    <property type="evidence" value="ECO:0007669"/>
    <property type="project" value="UniProtKB-UniRule"/>
</dbReference>
<evidence type="ECO:0000256" key="2">
    <source>
        <dbReference type="ARBA" id="ARBA00007424"/>
    </source>
</evidence>
<organism evidence="8 9">
    <name type="scientific">Acidovorax soli</name>
    <dbReference type="NCBI Taxonomy" id="592050"/>
    <lineage>
        <taxon>Bacteria</taxon>
        <taxon>Pseudomonadati</taxon>
        <taxon>Pseudomonadota</taxon>
        <taxon>Betaproteobacteria</taxon>
        <taxon>Burkholderiales</taxon>
        <taxon>Comamonadaceae</taxon>
        <taxon>Acidovorax</taxon>
    </lineage>
</organism>
<sequence>MNQPLPPQAVTAIAGSGAPRGERVAVICASWHRDIVHQARDAAVAEFARGGLASSQIEHFDVPGAFEIPLLAKKLAKSGRYDAIVGCALVVNGGIYRHEFVTTAVIDGMMRVQLDTEVPVMSAVLTPRDFHEHEEHVRFFREHFVKKGTEVAQACLATMSHLRALEPAHGD</sequence>
<protein>
    <recommendedName>
        <fullName evidence="3 7">6,7-dimethyl-8-ribityllumazine synthase</fullName>
        <shortName evidence="7">DMRL synthase</shortName>
        <shortName evidence="7">LS</shortName>
        <shortName evidence="7">Lumazine synthase</shortName>
        <ecNumber evidence="3 7">2.5.1.78</ecNumber>
    </recommendedName>
</protein>
<feature type="binding site" evidence="7">
    <location>
        <position position="136"/>
    </location>
    <ligand>
        <name>(2S)-2-hydroxy-3-oxobutyl phosphate</name>
        <dbReference type="ChEBI" id="CHEBI:58830"/>
    </ligand>
</feature>
<feature type="binding site" evidence="7">
    <location>
        <position position="122"/>
    </location>
    <ligand>
        <name>5-amino-6-(D-ribitylamino)uracil</name>
        <dbReference type="ChEBI" id="CHEBI:15934"/>
    </ligand>
</feature>
<proteinExistence type="inferred from homology"/>
<feature type="binding site" evidence="7">
    <location>
        <begin position="89"/>
        <end position="91"/>
    </location>
    <ligand>
        <name>5-amino-6-(D-ribitylamino)uracil</name>
        <dbReference type="ChEBI" id="CHEBI:15934"/>
    </ligand>
</feature>
<evidence type="ECO:0000256" key="7">
    <source>
        <dbReference type="HAMAP-Rule" id="MF_00178"/>
    </source>
</evidence>
<comment type="caution">
    <text evidence="7">Lacks conserved residue(s) required for the propagation of feature annotation.</text>
</comment>
<dbReference type="NCBIfam" id="NF009084">
    <property type="entry name" value="PRK12419.1"/>
    <property type="match status" value="1"/>
</dbReference>
<reference evidence="8 9" key="1">
    <citation type="submission" date="2020-08" db="EMBL/GenBank/DDBJ databases">
        <title>Functional genomics of gut bacteria from endangered species of beetles.</title>
        <authorList>
            <person name="Carlos-Shanley C."/>
        </authorList>
    </citation>
    <scope>NUCLEOTIDE SEQUENCE [LARGE SCALE GENOMIC DNA]</scope>
    <source>
        <strain evidence="8 9">S00198</strain>
    </source>
</reference>
<dbReference type="PANTHER" id="PTHR21058:SF0">
    <property type="entry name" value="6,7-DIMETHYL-8-RIBITYLLUMAZINE SYNTHASE"/>
    <property type="match status" value="1"/>
</dbReference>
<dbReference type="Gene3D" id="3.40.50.960">
    <property type="entry name" value="Lumazine/riboflavin synthase"/>
    <property type="match status" value="1"/>
</dbReference>
<dbReference type="EMBL" id="JACHLK010000003">
    <property type="protein sequence ID" value="MBB6559256.1"/>
    <property type="molecule type" value="Genomic_DNA"/>
</dbReference>
<feature type="binding site" evidence="7">
    <location>
        <position position="31"/>
    </location>
    <ligand>
        <name>5-amino-6-(D-ribitylamino)uracil</name>
        <dbReference type="ChEBI" id="CHEBI:15934"/>
    </ligand>
</feature>
<dbReference type="InterPro" id="IPR034964">
    <property type="entry name" value="LS"/>
</dbReference>
<comment type="pathway">
    <text evidence="1 7">Cofactor biosynthesis; riboflavin biosynthesis; riboflavin from 2-hydroxy-3-oxobutyl phosphate and 5-amino-6-(D-ribitylamino)uracil: step 1/2.</text>
</comment>
<evidence type="ECO:0000256" key="6">
    <source>
        <dbReference type="ARBA" id="ARBA00048785"/>
    </source>
</evidence>
<dbReference type="SUPFAM" id="SSF52121">
    <property type="entry name" value="Lumazine synthase"/>
    <property type="match status" value="1"/>
</dbReference>
<dbReference type="NCBIfam" id="TIGR00114">
    <property type="entry name" value="lumazine-synth"/>
    <property type="match status" value="1"/>
</dbReference>
<gene>
    <name evidence="7" type="primary">ribH</name>
    <name evidence="8" type="ORF">HNP48_001923</name>
</gene>
<dbReference type="Proteomes" id="UP000575083">
    <property type="component" value="Unassembled WGS sequence"/>
</dbReference>
<dbReference type="Pfam" id="PF00885">
    <property type="entry name" value="DMRL_synthase"/>
    <property type="match status" value="1"/>
</dbReference>
<evidence type="ECO:0000256" key="1">
    <source>
        <dbReference type="ARBA" id="ARBA00004917"/>
    </source>
</evidence>
<dbReference type="GO" id="GO:0009349">
    <property type="term" value="C:riboflavin synthase complex"/>
    <property type="evidence" value="ECO:0007669"/>
    <property type="project" value="UniProtKB-UniRule"/>
</dbReference>
<feature type="active site" description="Proton donor" evidence="7">
    <location>
        <position position="97"/>
    </location>
</feature>
<dbReference type="GO" id="GO:0009231">
    <property type="term" value="P:riboflavin biosynthetic process"/>
    <property type="evidence" value="ECO:0007669"/>
    <property type="project" value="UniProtKB-UniRule"/>
</dbReference>
<evidence type="ECO:0000256" key="3">
    <source>
        <dbReference type="ARBA" id="ARBA00012664"/>
    </source>
</evidence>
<accession>A0A7X0PCE2</accession>
<evidence type="ECO:0000313" key="9">
    <source>
        <dbReference type="Proteomes" id="UP000575083"/>
    </source>
</evidence>
<keyword evidence="4 7" id="KW-0686">Riboflavin biosynthesis</keyword>
<dbReference type="GO" id="GO:0005829">
    <property type="term" value="C:cytosol"/>
    <property type="evidence" value="ECO:0007669"/>
    <property type="project" value="TreeGrafter"/>
</dbReference>
<comment type="function">
    <text evidence="7">Catalyzes the formation of 6,7-dimethyl-8-ribityllumazine by condensation of 5-amino-6-(D-ribitylamino)uracil with 3,4-dihydroxy-2-butanone 4-phosphate. This is the penultimate step in the biosynthesis of riboflavin.</text>
</comment>
<keyword evidence="9" id="KW-1185">Reference proteome</keyword>
<dbReference type="InterPro" id="IPR002180">
    <property type="entry name" value="LS/RS"/>
</dbReference>
<comment type="caution">
    <text evidence="8">The sequence shown here is derived from an EMBL/GenBank/DDBJ whole genome shotgun (WGS) entry which is preliminary data.</text>
</comment>
<dbReference type="RefSeq" id="WP_184856685.1">
    <property type="nucleotide sequence ID" value="NZ_JACHLK010000003.1"/>
</dbReference>
<evidence type="ECO:0000256" key="4">
    <source>
        <dbReference type="ARBA" id="ARBA00022619"/>
    </source>
</evidence>
<dbReference type="UniPathway" id="UPA00275">
    <property type="reaction ID" value="UER00404"/>
</dbReference>
<feature type="binding site" evidence="7">
    <location>
        <begin position="65"/>
        <end position="67"/>
    </location>
    <ligand>
        <name>5-amino-6-(D-ribitylamino)uracil</name>
        <dbReference type="ChEBI" id="CHEBI:15934"/>
    </ligand>
</feature>
<evidence type="ECO:0000313" key="8">
    <source>
        <dbReference type="EMBL" id="MBB6559256.1"/>
    </source>
</evidence>